<dbReference type="OrthoDB" id="6260923at2759"/>
<evidence type="ECO:0000256" key="1">
    <source>
        <dbReference type="SAM" id="Phobius"/>
    </source>
</evidence>
<dbReference type="AlphaFoldDB" id="A0A8S9Z018"/>
<keyword evidence="1" id="KW-0812">Transmembrane</keyword>
<name>A0A8S9Z018_9TREM</name>
<sequence length="486" mass="55553">MKYLMWNLSIHCQINMIFYLWTVKAIQNSLLLHDQSPDEQVELTLTFTEKNQLLLRCYVKDVDVNSSLVLLSCPVVSTGVCLENCITPCPIIRGRPNCSLNAYSPINSCKYELISDRHVKLEYQIVLNPKTVPGDWGCMFRGKRSNSVYLEYQLPHNTPEPLDNSQKTITSLAVQGVISNSAVKTNRTKRFDLLTKVPMDLLYLILAFTGVSLMFNIWFFVRCLMIKNYLRKLQRGEPRSFCFDQFCCVDKPRFPTVERHPLKYTHVPELQSHFPAYGTNSTWTHHGPTQTVLRPSSPIFVQSQLRPSTRPFFSVPRSTPMTFHRPALHPNSTKDNSETVYDEVHNSVYTTVNPLGRNLRMKHFMPGLTTPDGQKWMLAPSGQFYLPHNEISGDKVNRRNDHCLPEPPSDLTASLIDLENPNNPLQPRSIYQSVDRRAHNPTSIDGLNRQLFAAPVQENKIQVQRNSITNTSEVGVSTSIVNYMLP</sequence>
<feature type="transmembrane region" description="Helical" evidence="1">
    <location>
        <begin position="201"/>
        <end position="225"/>
    </location>
</feature>
<reference evidence="2" key="1">
    <citation type="submission" date="2019-07" db="EMBL/GenBank/DDBJ databases">
        <title>Annotation for the trematode Paragonimus miyazaki's.</title>
        <authorList>
            <person name="Choi Y.-J."/>
        </authorList>
    </citation>
    <scope>NUCLEOTIDE SEQUENCE</scope>
    <source>
        <strain evidence="2">Japan</strain>
    </source>
</reference>
<keyword evidence="1" id="KW-1133">Transmembrane helix</keyword>
<dbReference type="EMBL" id="JTDE01001501">
    <property type="protein sequence ID" value="KAF7258846.1"/>
    <property type="molecule type" value="Genomic_DNA"/>
</dbReference>
<organism evidence="2 3">
    <name type="scientific">Paragonimus skrjabini miyazakii</name>
    <dbReference type="NCBI Taxonomy" id="59628"/>
    <lineage>
        <taxon>Eukaryota</taxon>
        <taxon>Metazoa</taxon>
        <taxon>Spiralia</taxon>
        <taxon>Lophotrochozoa</taxon>
        <taxon>Platyhelminthes</taxon>
        <taxon>Trematoda</taxon>
        <taxon>Digenea</taxon>
        <taxon>Plagiorchiida</taxon>
        <taxon>Troglotremata</taxon>
        <taxon>Troglotrematidae</taxon>
        <taxon>Paragonimus</taxon>
    </lineage>
</organism>
<proteinExistence type="predicted"/>
<protein>
    <submittedName>
        <fullName evidence="2">Uncharacterized protein</fullName>
    </submittedName>
</protein>
<accession>A0A8S9Z018</accession>
<evidence type="ECO:0000313" key="3">
    <source>
        <dbReference type="Proteomes" id="UP000822476"/>
    </source>
</evidence>
<gene>
    <name evidence="2" type="ORF">EG68_04104</name>
</gene>
<evidence type="ECO:0000313" key="2">
    <source>
        <dbReference type="EMBL" id="KAF7258846.1"/>
    </source>
</evidence>
<comment type="caution">
    <text evidence="2">The sequence shown here is derived from an EMBL/GenBank/DDBJ whole genome shotgun (WGS) entry which is preliminary data.</text>
</comment>
<keyword evidence="3" id="KW-1185">Reference proteome</keyword>
<keyword evidence="1" id="KW-0472">Membrane</keyword>
<dbReference type="Proteomes" id="UP000822476">
    <property type="component" value="Unassembled WGS sequence"/>
</dbReference>